<reference evidence="2" key="1">
    <citation type="submission" date="2020-06" db="EMBL/GenBank/DDBJ databases">
        <authorList>
            <consortium name="Plant Systems Biology data submission"/>
        </authorList>
    </citation>
    <scope>NUCLEOTIDE SEQUENCE</scope>
    <source>
        <strain evidence="2">D6</strain>
    </source>
</reference>
<evidence type="ECO:0000313" key="2">
    <source>
        <dbReference type="EMBL" id="CAB9518698.1"/>
    </source>
</evidence>
<gene>
    <name evidence="2" type="ORF">SEMRO_955_G224430.1</name>
</gene>
<comment type="caution">
    <text evidence="2">The sequence shown here is derived from an EMBL/GenBank/DDBJ whole genome shotgun (WGS) entry which is preliminary data.</text>
</comment>
<feature type="compositionally biased region" description="Basic and acidic residues" evidence="1">
    <location>
        <begin position="328"/>
        <end position="342"/>
    </location>
</feature>
<feature type="compositionally biased region" description="Polar residues" evidence="1">
    <location>
        <begin position="228"/>
        <end position="242"/>
    </location>
</feature>
<feature type="compositionally biased region" description="Basic residues" evidence="1">
    <location>
        <begin position="1435"/>
        <end position="1444"/>
    </location>
</feature>
<feature type="compositionally biased region" description="Basic and acidic residues" evidence="1">
    <location>
        <begin position="1258"/>
        <end position="1269"/>
    </location>
</feature>
<dbReference type="Proteomes" id="UP001153069">
    <property type="component" value="Unassembled WGS sequence"/>
</dbReference>
<feature type="compositionally biased region" description="Basic residues" evidence="1">
    <location>
        <begin position="259"/>
        <end position="269"/>
    </location>
</feature>
<feature type="compositionally biased region" description="Basic and acidic residues" evidence="1">
    <location>
        <begin position="1221"/>
        <end position="1230"/>
    </location>
</feature>
<feature type="compositionally biased region" description="Basic and acidic residues" evidence="1">
    <location>
        <begin position="1086"/>
        <end position="1103"/>
    </location>
</feature>
<feature type="region of interest" description="Disordered" evidence="1">
    <location>
        <begin position="1358"/>
        <end position="1444"/>
    </location>
</feature>
<feature type="compositionally biased region" description="Polar residues" evidence="1">
    <location>
        <begin position="16"/>
        <end position="41"/>
    </location>
</feature>
<name>A0A9N8HQ61_9STRA</name>
<dbReference type="EMBL" id="CAICTM010000953">
    <property type="protein sequence ID" value="CAB9518698.1"/>
    <property type="molecule type" value="Genomic_DNA"/>
</dbReference>
<feature type="region of interest" description="Disordered" evidence="1">
    <location>
        <begin position="1221"/>
        <end position="1274"/>
    </location>
</feature>
<feature type="region of interest" description="Disordered" evidence="1">
    <location>
        <begin position="13"/>
        <end position="41"/>
    </location>
</feature>
<evidence type="ECO:0000256" key="1">
    <source>
        <dbReference type="SAM" id="MobiDB-lite"/>
    </source>
</evidence>
<feature type="compositionally biased region" description="Basic and acidic residues" evidence="1">
    <location>
        <begin position="125"/>
        <end position="154"/>
    </location>
</feature>
<feature type="region of interest" description="Disordered" evidence="1">
    <location>
        <begin position="104"/>
        <end position="443"/>
    </location>
</feature>
<feature type="compositionally biased region" description="Basic residues" evidence="1">
    <location>
        <begin position="1378"/>
        <end position="1393"/>
    </location>
</feature>
<sequence length="1444" mass="159568">MSSYLQRLGLNFGGLQPQQQPMVSETTTEASLSMTSQQQPKASVLEQLPFAGASDDGCDRSEGSFATATMASSSLDGTKSTAAPVFFEAAQFDEERELLKPVEESIFEPDGMKTTDEALGPVEVPKNDNLHHLTEVENNDLPEHPAESSTHHANDQQLWTEEILKTVPSVDPEQQHQDDAPKEPVADDREETTLSSNPNSVDTEKTCITQAPAVAPDNGEYKTRRTVSKNLGSADTQKTCVTFSLPADDNNNNNNNQKKNGKRGRKKGSKQKERSLLNSPPLQRKKGWAPTSVSRLQKNLKSDLDECSVQSRKRTRRDSAAAQNDATVGKDENKKPSADKYLQRKPKSPTKSHVIEIGGQEYNLVQQEQENARRQSKRKRSPSLARLMAMGEEHNYPKRQRSPATYAGLDDSDDDDDVEEHVEKKPKRRRNSRKDATTPAQEVIEIVDNQNESQQEAEIEVLNGVKSERLEDVHELARQSVKIAFKRANTPDPGSPAFSVHKAHEGLRRPSLMEGSDEPQQPTQPGLFSQDADTNLRVLYHLTRASLVKGEIQEALLVCHDVLDSCYTQAEEILPKLKGEKTPAYSQKLKILRDKIAGAWCLYAHLFLQITETSVFLGATDQSKGVGKASLSREDFSRNEMEEQLWDYSIALLSFCTSCPLAGNHASITLALSRLRFRRREQNKLRTFPVDGVMKGTRSYLAKLVGSTDHWKKNLELAMGVCKGALERRSWCPGNATTKISRQGKYAGLTEPFDLISAAEGVAVLVSKLHERNIDWSTIDALEKVQSKPKVAPGFFTFLLTLPKRLQGRLKTEFPTKLDLQTSAVPYLYDDFASAQLICKETNCLSRLVQSVRGFTETSQLQMICDPEKLEYDAACVDGVAWEDCLFFQSMNVVLVEAAEADKYKYAQKHPTDAATFFVPISSSSSWKKRFEVDGYAKYPSSLVYSHVELRCLKCDGLFPTKAKLQSHKRGCRGDGSRRGGHSLQLTWDDLSAVRPSQGYKADATKSKSKTTKTKVIDFQCGCSKCCSKIYQDLTVFGTVTCYNTRQQSEAADVDEIEPKKTEKTVVNVFIPPKPLPTQEASIGVAEKRTEKEAVKLNEEPAPKPKGRRGRPPKKNKGPTPKKKGVPAPGRKRAKGKRPVRADLNCVFEEAAVDDDIETVVTALPVGWATNIKQAPRNGMTAVSVHDGTMPEANKISSLLPPLNEDKREGEQTKATLTPCECKHEGEEPKANASTDGEGTNASLQTAVSPRGIPPMLDESHDEHDHSVEARSPLPSIYDAVEDDAEEAANKEQKTIPKRSLLDFEYACRKCYATGFSAEMERDLHERECLGQSVGSSLAEPWPSFANNPGYTSSAGTGVFRPVAEGPTSGSVCAQGRHERHGKLVNVKRRRIGRNAVENSGGDQRTTRSNGSPGDQLRRSRRNGGPADQNGIAMSKKKTTLVGS</sequence>
<feature type="compositionally biased region" description="Basic and acidic residues" evidence="1">
    <location>
        <begin position="173"/>
        <end position="187"/>
    </location>
</feature>
<organism evidence="2 3">
    <name type="scientific">Seminavis robusta</name>
    <dbReference type="NCBI Taxonomy" id="568900"/>
    <lineage>
        <taxon>Eukaryota</taxon>
        <taxon>Sar</taxon>
        <taxon>Stramenopiles</taxon>
        <taxon>Ochrophyta</taxon>
        <taxon>Bacillariophyta</taxon>
        <taxon>Bacillariophyceae</taxon>
        <taxon>Bacillariophycidae</taxon>
        <taxon>Naviculales</taxon>
        <taxon>Naviculaceae</taxon>
        <taxon>Seminavis</taxon>
    </lineage>
</organism>
<feature type="compositionally biased region" description="Acidic residues" evidence="1">
    <location>
        <begin position="410"/>
        <end position="420"/>
    </location>
</feature>
<keyword evidence="3" id="KW-1185">Reference proteome</keyword>
<feature type="compositionally biased region" description="Polar residues" evidence="1">
    <location>
        <begin position="193"/>
        <end position="209"/>
    </location>
</feature>
<accession>A0A9N8HQ61</accession>
<feature type="compositionally biased region" description="Basic residues" evidence="1">
    <location>
        <begin position="1105"/>
        <end position="1139"/>
    </location>
</feature>
<protein>
    <submittedName>
        <fullName evidence="2">Uncharacterized protein</fullName>
    </submittedName>
</protein>
<feature type="region of interest" description="Disordered" evidence="1">
    <location>
        <begin position="1077"/>
        <end position="1139"/>
    </location>
</feature>
<evidence type="ECO:0000313" key="3">
    <source>
        <dbReference type="Proteomes" id="UP001153069"/>
    </source>
</evidence>
<feature type="compositionally biased region" description="Polar residues" evidence="1">
    <location>
        <begin position="1397"/>
        <end position="1413"/>
    </location>
</feature>
<feature type="compositionally biased region" description="Polar residues" evidence="1">
    <location>
        <begin position="1232"/>
        <end position="1248"/>
    </location>
</feature>
<proteinExistence type="predicted"/>